<dbReference type="Pfam" id="PF02659">
    <property type="entry name" value="Mntp"/>
    <property type="match status" value="1"/>
</dbReference>
<dbReference type="PATRIC" id="fig|1391653.3.peg.1362"/>
<organism evidence="9 10">
    <name type="scientific">Vulgatibacter incomptus</name>
    <dbReference type="NCBI Taxonomy" id="1391653"/>
    <lineage>
        <taxon>Bacteria</taxon>
        <taxon>Pseudomonadati</taxon>
        <taxon>Myxococcota</taxon>
        <taxon>Myxococcia</taxon>
        <taxon>Myxococcales</taxon>
        <taxon>Cystobacterineae</taxon>
        <taxon>Vulgatibacteraceae</taxon>
        <taxon>Vulgatibacter</taxon>
    </lineage>
</organism>
<dbReference type="HAMAP" id="MF_01521">
    <property type="entry name" value="MntP_pump"/>
    <property type="match status" value="1"/>
</dbReference>
<dbReference type="RefSeq" id="WP_240475454.1">
    <property type="nucleotide sequence ID" value="NZ_CP012332.1"/>
</dbReference>
<evidence type="ECO:0000256" key="7">
    <source>
        <dbReference type="ARBA" id="ARBA00023211"/>
    </source>
</evidence>
<dbReference type="Proteomes" id="UP000055590">
    <property type="component" value="Chromosome"/>
</dbReference>
<evidence type="ECO:0000256" key="3">
    <source>
        <dbReference type="ARBA" id="ARBA00022692"/>
    </source>
</evidence>
<keyword evidence="7 8" id="KW-0464">Manganese</keyword>
<feature type="transmembrane region" description="Helical" evidence="8">
    <location>
        <begin position="122"/>
        <end position="144"/>
    </location>
</feature>
<keyword evidence="5 8" id="KW-0406">Ion transport</keyword>
<evidence type="ECO:0000256" key="2">
    <source>
        <dbReference type="ARBA" id="ARBA00022475"/>
    </source>
</evidence>
<proteinExistence type="inferred from homology"/>
<feature type="transmembrane region" description="Helical" evidence="8">
    <location>
        <begin position="93"/>
        <end position="116"/>
    </location>
</feature>
<keyword evidence="10" id="KW-1185">Reference proteome</keyword>
<comment type="subcellular location">
    <subcellularLocation>
        <location evidence="8">Cell membrane</location>
        <topology evidence="8">Multi-pass membrane protein</topology>
    </subcellularLocation>
</comment>
<evidence type="ECO:0000256" key="4">
    <source>
        <dbReference type="ARBA" id="ARBA00022989"/>
    </source>
</evidence>
<sequence>MDTVAVAAARGLAASKIRARDVALVGGLFGGFQAFMPLIGWAIGNQLGPLVATWGPWLAFALLGGIGGKMLWEARGTGADAEEGAKSAAGEPFGLRVMLLLAVATSIDSFVVGITLPMLDAPLVLSLLTIGITTAVLSSGALLAGRHFGGIFGPRLNAFGGLVLIGLGVKALVEHLA</sequence>
<keyword evidence="4 8" id="KW-1133">Transmembrane helix</keyword>
<comment type="function">
    <text evidence="8">Probably functions as a manganese efflux pump.</text>
</comment>
<feature type="transmembrane region" description="Helical" evidence="8">
    <location>
        <begin position="156"/>
        <end position="173"/>
    </location>
</feature>
<dbReference type="GO" id="GO:0005886">
    <property type="term" value="C:plasma membrane"/>
    <property type="evidence" value="ECO:0007669"/>
    <property type="project" value="UniProtKB-SubCell"/>
</dbReference>
<protein>
    <recommendedName>
        <fullName evidence="8">Putative manganese efflux pump MntP</fullName>
    </recommendedName>
</protein>
<evidence type="ECO:0000256" key="1">
    <source>
        <dbReference type="ARBA" id="ARBA00022448"/>
    </source>
</evidence>
<name>A0A0K1PBN7_9BACT</name>
<feature type="transmembrane region" description="Helical" evidence="8">
    <location>
        <begin position="54"/>
        <end position="72"/>
    </location>
</feature>
<evidence type="ECO:0000256" key="8">
    <source>
        <dbReference type="HAMAP-Rule" id="MF_01521"/>
    </source>
</evidence>
<evidence type="ECO:0000256" key="5">
    <source>
        <dbReference type="ARBA" id="ARBA00023065"/>
    </source>
</evidence>
<dbReference type="GO" id="GO:0005384">
    <property type="term" value="F:manganese ion transmembrane transporter activity"/>
    <property type="evidence" value="ECO:0007669"/>
    <property type="project" value="UniProtKB-UniRule"/>
</dbReference>
<dbReference type="STRING" id="1391653.AKJ08_1299"/>
<dbReference type="AlphaFoldDB" id="A0A0K1PBN7"/>
<feature type="transmembrane region" description="Helical" evidence="8">
    <location>
        <begin position="22"/>
        <end position="42"/>
    </location>
</feature>
<keyword evidence="3 8" id="KW-0812">Transmembrane</keyword>
<evidence type="ECO:0000313" key="9">
    <source>
        <dbReference type="EMBL" id="AKU90912.1"/>
    </source>
</evidence>
<accession>A0A0K1PBN7</accession>
<evidence type="ECO:0000256" key="6">
    <source>
        <dbReference type="ARBA" id="ARBA00023136"/>
    </source>
</evidence>
<dbReference type="EMBL" id="CP012332">
    <property type="protein sequence ID" value="AKU90912.1"/>
    <property type="molecule type" value="Genomic_DNA"/>
</dbReference>
<evidence type="ECO:0000313" key="10">
    <source>
        <dbReference type="Proteomes" id="UP000055590"/>
    </source>
</evidence>
<keyword evidence="1 8" id="KW-0813">Transport</keyword>
<keyword evidence="6 8" id="KW-0472">Membrane</keyword>
<dbReference type="PANTHER" id="PTHR35529:SF1">
    <property type="entry name" value="MANGANESE EFFLUX PUMP MNTP-RELATED"/>
    <property type="match status" value="1"/>
</dbReference>
<comment type="similarity">
    <text evidence="8">Belongs to the MntP (TC 9.B.29) family.</text>
</comment>
<reference evidence="9 10" key="1">
    <citation type="submission" date="2015-08" db="EMBL/GenBank/DDBJ databases">
        <authorList>
            <person name="Babu N.S."/>
            <person name="Beckwith C.J."/>
            <person name="Beseler K.G."/>
            <person name="Brison A."/>
            <person name="Carone J.V."/>
            <person name="Caskin T.P."/>
            <person name="Diamond M."/>
            <person name="Durham M.E."/>
            <person name="Foxe J.M."/>
            <person name="Go M."/>
            <person name="Henderson B.A."/>
            <person name="Jones I.B."/>
            <person name="McGettigan J.A."/>
            <person name="Micheletti S.J."/>
            <person name="Nasrallah M.E."/>
            <person name="Ortiz D."/>
            <person name="Piller C.R."/>
            <person name="Privatt S.R."/>
            <person name="Schneider S.L."/>
            <person name="Sharp S."/>
            <person name="Smith T.C."/>
            <person name="Stanton J.D."/>
            <person name="Ullery H.E."/>
            <person name="Wilson R.J."/>
            <person name="Serrano M.G."/>
            <person name="Buck G."/>
            <person name="Lee V."/>
            <person name="Wang Y."/>
            <person name="Carvalho R."/>
            <person name="Voegtly L."/>
            <person name="Shi R."/>
            <person name="Duckworth R."/>
            <person name="Johnson A."/>
            <person name="Loviza R."/>
            <person name="Walstead R."/>
            <person name="Shah Z."/>
            <person name="Kiflezghi M."/>
            <person name="Wade K."/>
            <person name="Ball S.L."/>
            <person name="Bradley K.W."/>
            <person name="Asai D.J."/>
            <person name="Bowman C.A."/>
            <person name="Russell D.A."/>
            <person name="Pope W.H."/>
            <person name="Jacobs-Sera D."/>
            <person name="Hendrix R.W."/>
            <person name="Hatfull G.F."/>
        </authorList>
    </citation>
    <scope>NUCLEOTIDE SEQUENCE [LARGE SCALE GENOMIC DNA]</scope>
    <source>
        <strain evidence="9 10">DSM 27710</strain>
    </source>
</reference>
<keyword evidence="2 8" id="KW-1003">Cell membrane</keyword>
<dbReference type="InterPro" id="IPR022929">
    <property type="entry name" value="Put_MntP"/>
</dbReference>
<dbReference type="InterPro" id="IPR003810">
    <property type="entry name" value="Mntp/YtaF"/>
</dbReference>
<dbReference type="PANTHER" id="PTHR35529">
    <property type="entry name" value="MANGANESE EFFLUX PUMP MNTP-RELATED"/>
    <property type="match status" value="1"/>
</dbReference>
<gene>
    <name evidence="8" type="primary">mntP</name>
    <name evidence="9" type="ORF">AKJ08_1299</name>
</gene>
<dbReference type="KEGG" id="vin:AKJ08_1299"/>